<feature type="compositionally biased region" description="Low complexity" evidence="7">
    <location>
        <begin position="795"/>
        <end position="811"/>
    </location>
</feature>
<evidence type="ECO:0000256" key="4">
    <source>
        <dbReference type="ARBA" id="ARBA00023163"/>
    </source>
</evidence>
<keyword evidence="3 6" id="KW-0238">DNA-binding</keyword>
<feature type="region of interest" description="Disordered" evidence="7">
    <location>
        <begin position="383"/>
        <end position="403"/>
    </location>
</feature>
<protein>
    <submittedName>
        <fullName evidence="10">Grh/CP2 DB domain-containing protein</fullName>
    </submittedName>
</protein>
<feature type="compositionally biased region" description="Polar residues" evidence="7">
    <location>
        <begin position="8"/>
        <end position="18"/>
    </location>
</feature>
<reference evidence="10" key="1">
    <citation type="submission" date="2022-11" db="UniProtKB">
        <authorList>
            <consortium name="WormBaseParasite"/>
        </authorList>
    </citation>
    <scope>IDENTIFICATION</scope>
</reference>
<dbReference type="Pfam" id="PF25416">
    <property type="entry name" value="GRHL1_C"/>
    <property type="match status" value="1"/>
</dbReference>
<feature type="region of interest" description="Disordered" evidence="7">
    <location>
        <begin position="43"/>
        <end position="66"/>
    </location>
</feature>
<dbReference type="Proteomes" id="UP000887566">
    <property type="component" value="Unplaced"/>
</dbReference>
<sequence length="811" mass="88566">MESAPVPATSTGFSSLAGSTAVGEGQTETIVRSRALGSDASCNKVGGADKGLRPTPQRPFYDDSCASSDDGDSLLLHSATSQHTVDDCNGTAGAGPENGGVWSDTGKVAASADDKLAAIVASSLSATSVVQTGDYNSVIARLEAESGVVRHGGGLMKLEDIHGQLESVLVLPPASLPAASMSQFQIEGVSSVIKTAPGRQNVDQFSPKGEAVDLAPLTQASLQDLSKMQPVDYYSMSGYPRVYPDYAIAGLAPPNAQPSLLQTGPSGANLTYYHPTMFSTSGPGQEWNRQSDPYAAYAPVRPLQPVYSHETTHDDLNRLNARNNIYKPVTVDMPSPVDSGIGGDINIVTPNKDGDNFAPYQMHGDVMHGMDTGGTTPNRPMATVRSGGGQSERSMSHRESPVNIPKLHNTLGFQYVLEAPISTSIRKEDDHMTYVNKGQFYTASLDYIPDPCKPLKSQTVKSILMVVFREDKSYEEEIKTWQFWHARQHSVKQRILEVDAKNSSGAIGQIEEIAHNAVQFYWNPSEQNSVKISVAVQCLSTDFSNQKGVKGLPLHIQIDTYDEAIDTKVPFHRGYCQIKVFCDKGAERKLRDEDKRAQKRKLAGRKKSDGEYHEPCDRSEFYHMSDLEKPAALFIGPDEYDPRFTLDSTFPGFDAGLMPITDIAEPAAKRARIQPTDRDITVMLYVRKREEHVFTPLHLVPPSLEGLLNAVVDKFALEREKITGVFKQCRKGVTVKVDDEMLKHYCNEDTFVIQIDQAAEDPSCCTITLVELEDRSSPSSMHSGTSPEQMTSGNQQPTSSVQPQPQTVQVQ</sequence>
<feature type="compositionally biased region" description="Low complexity" evidence="7">
    <location>
        <begin position="777"/>
        <end position="786"/>
    </location>
</feature>
<evidence type="ECO:0000259" key="8">
    <source>
        <dbReference type="PROSITE" id="PS51968"/>
    </source>
</evidence>
<dbReference type="InterPro" id="IPR007604">
    <property type="entry name" value="CP2"/>
</dbReference>
<evidence type="ECO:0000256" key="7">
    <source>
        <dbReference type="SAM" id="MobiDB-lite"/>
    </source>
</evidence>
<dbReference type="AlphaFoldDB" id="A0A914VPY3"/>
<dbReference type="GO" id="GO:0001228">
    <property type="term" value="F:DNA-binding transcription activator activity, RNA polymerase II-specific"/>
    <property type="evidence" value="ECO:0007669"/>
    <property type="project" value="TreeGrafter"/>
</dbReference>
<evidence type="ECO:0000256" key="2">
    <source>
        <dbReference type="ARBA" id="ARBA00023015"/>
    </source>
</evidence>
<dbReference type="Pfam" id="PF04516">
    <property type="entry name" value="CP2"/>
    <property type="match status" value="1"/>
</dbReference>
<feature type="region of interest" description="Disordered" evidence="7">
    <location>
        <begin position="1"/>
        <end position="25"/>
    </location>
</feature>
<dbReference type="InterPro" id="IPR057520">
    <property type="entry name" value="GRHL1/CP2_C"/>
</dbReference>
<dbReference type="GO" id="GO:0000978">
    <property type="term" value="F:RNA polymerase II cis-regulatory region sequence-specific DNA binding"/>
    <property type="evidence" value="ECO:0007669"/>
    <property type="project" value="TreeGrafter"/>
</dbReference>
<dbReference type="GO" id="GO:0005634">
    <property type="term" value="C:nucleus"/>
    <property type="evidence" value="ECO:0007669"/>
    <property type="project" value="UniProtKB-SubCell"/>
</dbReference>
<dbReference type="WBParaSite" id="PSAMB.scaffold227size63887.g3465.t3">
    <property type="protein sequence ID" value="PSAMB.scaffold227size63887.g3465.t3"/>
    <property type="gene ID" value="PSAMB.scaffold227size63887.g3465"/>
</dbReference>
<evidence type="ECO:0000256" key="3">
    <source>
        <dbReference type="ARBA" id="ARBA00023125"/>
    </source>
</evidence>
<evidence type="ECO:0000256" key="6">
    <source>
        <dbReference type="PROSITE-ProRule" id="PRU01313"/>
    </source>
</evidence>
<accession>A0A914VPY3</accession>
<name>A0A914VPY3_9BILA</name>
<feature type="region of interest" description="Disordered" evidence="7">
    <location>
        <begin position="592"/>
        <end position="614"/>
    </location>
</feature>
<evidence type="ECO:0000313" key="10">
    <source>
        <dbReference type="WBParaSite" id="PSAMB.scaffold227size63887.g3465.t3"/>
    </source>
</evidence>
<feature type="region of interest" description="Disordered" evidence="7">
    <location>
        <begin position="774"/>
        <end position="811"/>
    </location>
</feature>
<keyword evidence="4" id="KW-0804">Transcription</keyword>
<evidence type="ECO:0000256" key="5">
    <source>
        <dbReference type="ARBA" id="ARBA00023242"/>
    </source>
</evidence>
<dbReference type="PROSITE" id="PS51968">
    <property type="entry name" value="GRH_CP2_DB"/>
    <property type="match status" value="1"/>
</dbReference>
<dbReference type="PANTHER" id="PTHR11037:SF20">
    <property type="entry name" value="PROTEIN GRAINYHEAD"/>
    <property type="match status" value="1"/>
</dbReference>
<evidence type="ECO:0000256" key="1">
    <source>
        <dbReference type="ARBA" id="ARBA00004123"/>
    </source>
</evidence>
<comment type="subcellular location">
    <subcellularLocation>
        <location evidence="1 6">Nucleus</location>
    </subcellularLocation>
</comment>
<evidence type="ECO:0000313" key="9">
    <source>
        <dbReference type="Proteomes" id="UP000887566"/>
    </source>
</evidence>
<organism evidence="9 10">
    <name type="scientific">Plectus sambesii</name>
    <dbReference type="NCBI Taxonomy" id="2011161"/>
    <lineage>
        <taxon>Eukaryota</taxon>
        <taxon>Metazoa</taxon>
        <taxon>Ecdysozoa</taxon>
        <taxon>Nematoda</taxon>
        <taxon>Chromadorea</taxon>
        <taxon>Plectida</taxon>
        <taxon>Plectina</taxon>
        <taxon>Plectoidea</taxon>
        <taxon>Plectidae</taxon>
        <taxon>Plectus</taxon>
    </lineage>
</organism>
<keyword evidence="5 6" id="KW-0539">Nucleus</keyword>
<dbReference type="InterPro" id="IPR040167">
    <property type="entry name" value="TF_CP2-like"/>
</dbReference>
<keyword evidence="2" id="KW-0805">Transcription regulation</keyword>
<keyword evidence="9" id="KW-1185">Reference proteome</keyword>
<proteinExistence type="predicted"/>
<dbReference type="PANTHER" id="PTHR11037">
    <property type="entry name" value="TRANSCRIPTION FACTOR CP2"/>
    <property type="match status" value="1"/>
</dbReference>
<feature type="domain" description="Grh/CP2 DB" evidence="8">
    <location>
        <begin position="409"/>
        <end position="635"/>
    </location>
</feature>